<evidence type="ECO:0008006" key="3">
    <source>
        <dbReference type="Google" id="ProtNLM"/>
    </source>
</evidence>
<dbReference type="Pfam" id="PF10974">
    <property type="entry name" value="DUF2804"/>
    <property type="match status" value="1"/>
</dbReference>
<gene>
    <name evidence="1" type="ORF">ASU35_13840</name>
</gene>
<sequence length="358" mass="41293">MQHEVRKQQKLLDKNGFIREPGFARNLVWEYNREDIHAPKFRIKEWDYYLVQNEDFAVAFTISDLGYLGLVSVSFLNLKEGWEKTNTVLDLLPMGSYKLGRHSDYGNARFKNKKMMLAYKTEPAVRAENGEVATPAKRYILCRYPSFYEGKDFEVKICLEQPEMESMCIATPWKEEPTAFYYNQKIACMPARGYAKLGEERFEFSPKRDFGVLDWGRGVWTYDNVWYWGIGSGQVNGVPFGFNLGYGFSDRSSATENVIYYDGRVHKLAEVDFGIPKWGPGELDYDYLKPWHITSSNGRFEAELLPVLDRQADINAVVISSAQHQIFGKMTGKAVLDNGEIIEMKDFPCAVEVIHNKY</sequence>
<comment type="caution">
    <text evidence="1">The sequence shown here is derived from an EMBL/GenBank/DDBJ whole genome shotgun (WGS) entry which is preliminary data.</text>
</comment>
<evidence type="ECO:0000313" key="2">
    <source>
        <dbReference type="Proteomes" id="UP000054874"/>
    </source>
</evidence>
<evidence type="ECO:0000313" key="1">
    <source>
        <dbReference type="EMBL" id="KSV58190.1"/>
    </source>
</evidence>
<dbReference type="RefSeq" id="WP_058353570.1">
    <property type="nucleotide sequence ID" value="NZ_CABMMD010000182.1"/>
</dbReference>
<proteinExistence type="predicted"/>
<accession>A0A0V8QCQ7</accession>
<reference evidence="1 2" key="1">
    <citation type="submission" date="2015-11" db="EMBL/GenBank/DDBJ databases">
        <title>Butyribacter intestini gen. nov., sp. nov., a butyric acid-producing bacterium of the family Lachnospiraceae isolated from the human faeces.</title>
        <authorList>
            <person name="Zou Y."/>
            <person name="Xue W."/>
            <person name="Luo G."/>
            <person name="Lv M."/>
        </authorList>
    </citation>
    <scope>NUCLEOTIDE SEQUENCE [LARGE SCALE GENOMIC DNA]</scope>
    <source>
        <strain evidence="1 2">ACET-33324</strain>
    </source>
</reference>
<dbReference type="Proteomes" id="UP000054874">
    <property type="component" value="Unassembled WGS sequence"/>
</dbReference>
<dbReference type="PANTHER" id="PTHR35868">
    <property type="entry name" value="DUF2804 DOMAIN-CONTAINING PROTEIN-RELATED"/>
    <property type="match status" value="1"/>
</dbReference>
<protein>
    <recommendedName>
        <fullName evidence="3">DUF2804 domain-containing protein</fullName>
    </recommendedName>
</protein>
<keyword evidence="2" id="KW-1185">Reference proteome</keyword>
<name>A0A0V8QCQ7_9FIRM</name>
<dbReference type="AlphaFoldDB" id="A0A0V8QCQ7"/>
<dbReference type="InterPro" id="IPR021243">
    <property type="entry name" value="DUF2804"/>
</dbReference>
<dbReference type="EMBL" id="LNAM01000182">
    <property type="protein sequence ID" value="KSV58190.1"/>
    <property type="molecule type" value="Genomic_DNA"/>
</dbReference>
<dbReference type="STRING" id="290052.ASU35_13840"/>
<dbReference type="PANTHER" id="PTHR35868:SF3">
    <property type="entry name" value="DUF2804 DOMAIN-CONTAINING PROTEIN"/>
    <property type="match status" value="1"/>
</dbReference>
<organism evidence="1 2">
    <name type="scientific">Acetivibrio ethanolgignens</name>
    <dbReference type="NCBI Taxonomy" id="290052"/>
    <lineage>
        <taxon>Bacteria</taxon>
        <taxon>Bacillati</taxon>
        <taxon>Bacillota</taxon>
        <taxon>Clostridia</taxon>
        <taxon>Eubacteriales</taxon>
        <taxon>Oscillospiraceae</taxon>
        <taxon>Acetivibrio</taxon>
    </lineage>
</organism>